<dbReference type="PROSITE" id="PS51450">
    <property type="entry name" value="LRR"/>
    <property type="match status" value="2"/>
</dbReference>
<protein>
    <submittedName>
        <fullName evidence="3">LPXTG cell wall anchor domain-containing protein</fullName>
    </submittedName>
    <submittedName>
        <fullName evidence="4">LPXTG_cell wall anchor domain-containing protein</fullName>
    </submittedName>
</protein>
<dbReference type="PANTHER" id="PTHR46652:SF3">
    <property type="entry name" value="LEUCINE-RICH REPEAT-CONTAINING PROTEIN 9"/>
    <property type="match status" value="1"/>
</dbReference>
<name>A0AA86PIY8_9EUKA</name>
<dbReference type="InterPro" id="IPR025875">
    <property type="entry name" value="Leu-rich_rpt_4"/>
</dbReference>
<dbReference type="Gene3D" id="3.80.10.10">
    <property type="entry name" value="Ribonuclease Inhibitor"/>
    <property type="match status" value="1"/>
</dbReference>
<evidence type="ECO:0000313" key="5">
    <source>
        <dbReference type="Proteomes" id="UP001642409"/>
    </source>
</evidence>
<dbReference type="InterPro" id="IPR032675">
    <property type="entry name" value="LRR_dom_sf"/>
</dbReference>
<keyword evidence="2" id="KW-0677">Repeat</keyword>
<evidence type="ECO:0000313" key="4">
    <source>
        <dbReference type="EMBL" id="CAL6014910.1"/>
    </source>
</evidence>
<sequence length="555" mass="64405">MNSGKSIKNNRNRQFENSVVSAMKKHLDVQDQNQQVKTQPDKIQNKFQFTNPFNSLPNKTDQVQTNDTKNEIFAFKTVNQNENTQQETKQCENKLNEVYQQNEFKPFQIPNKIKEPFQFNFSENINPPFAFNLMKSTTEKLARPFMFSVYKNQITGQPPTLKIYNDKTLSSLSFMQELQIEHLFLEYCPKITYDLKSEMITELYINHCPQIQNMEWIQHVHNLKSLQLYDICVQTLNGLEMCKNITSLGLKKCQINDISALKYMNLNFLGIVDNQYISINILAEIKYLTQINILAISKCDTLDINIFQSLQCIHKLWLEANNLCDISLLSQLTTITELNIAQNQVSDISALKNLKQLTTLYANSNALKDISVVAYLPNLSTLDISENFGVNIDPLSGKTIMIYLFLKSINLRDIYALRNMINLKKLDLSDNCLIDISILQKLRRLQRLDVSFNKIKDFNVFQSGIHAAKQALCYTLYEQSIPNMMDLQILQRIQQINKQNNCCSKLNKRYACLKNEFESKIQLVQNQLQKAIKAQQGFMHDVANLMNVIRDEIYQ</sequence>
<dbReference type="SUPFAM" id="SSF52058">
    <property type="entry name" value="L domain-like"/>
    <property type="match status" value="1"/>
</dbReference>
<dbReference type="EMBL" id="CAXDID020000071">
    <property type="protein sequence ID" value="CAL6014910.1"/>
    <property type="molecule type" value="Genomic_DNA"/>
</dbReference>
<evidence type="ECO:0000256" key="2">
    <source>
        <dbReference type="ARBA" id="ARBA00022737"/>
    </source>
</evidence>
<comment type="caution">
    <text evidence="3">The sequence shown here is derived from an EMBL/GenBank/DDBJ whole genome shotgun (WGS) entry which is preliminary data.</text>
</comment>
<gene>
    <name evidence="4" type="ORF">HINF_LOCUS24499</name>
    <name evidence="3" type="ORF">HINF_LOCUS25733</name>
</gene>
<dbReference type="InterPro" id="IPR001611">
    <property type="entry name" value="Leu-rich_rpt"/>
</dbReference>
<keyword evidence="1" id="KW-0433">Leucine-rich repeat</keyword>
<organism evidence="3">
    <name type="scientific">Hexamita inflata</name>
    <dbReference type="NCBI Taxonomy" id="28002"/>
    <lineage>
        <taxon>Eukaryota</taxon>
        <taxon>Metamonada</taxon>
        <taxon>Diplomonadida</taxon>
        <taxon>Hexamitidae</taxon>
        <taxon>Hexamitinae</taxon>
        <taxon>Hexamita</taxon>
    </lineage>
</organism>
<evidence type="ECO:0000313" key="3">
    <source>
        <dbReference type="EMBL" id="CAI9938088.1"/>
    </source>
</evidence>
<proteinExistence type="predicted"/>
<keyword evidence="5" id="KW-1185">Reference proteome</keyword>
<reference evidence="3" key="1">
    <citation type="submission" date="2023-06" db="EMBL/GenBank/DDBJ databases">
        <authorList>
            <person name="Kurt Z."/>
        </authorList>
    </citation>
    <scope>NUCLEOTIDE SEQUENCE</scope>
</reference>
<dbReference type="Pfam" id="PF12799">
    <property type="entry name" value="LRR_4"/>
    <property type="match status" value="2"/>
</dbReference>
<dbReference type="Proteomes" id="UP001642409">
    <property type="component" value="Unassembled WGS sequence"/>
</dbReference>
<accession>A0AA86PIY8</accession>
<dbReference type="EMBL" id="CATOUU010000653">
    <property type="protein sequence ID" value="CAI9938088.1"/>
    <property type="molecule type" value="Genomic_DNA"/>
</dbReference>
<dbReference type="AlphaFoldDB" id="A0AA86PIY8"/>
<dbReference type="InterPro" id="IPR050836">
    <property type="entry name" value="SDS22/Internalin_LRR"/>
</dbReference>
<reference evidence="4 5" key="2">
    <citation type="submission" date="2024-07" db="EMBL/GenBank/DDBJ databases">
        <authorList>
            <person name="Akdeniz Z."/>
        </authorList>
    </citation>
    <scope>NUCLEOTIDE SEQUENCE [LARGE SCALE GENOMIC DNA]</scope>
</reference>
<dbReference type="PANTHER" id="PTHR46652">
    <property type="entry name" value="LEUCINE-RICH REPEAT AND IQ DOMAIN-CONTAINING PROTEIN 1-RELATED"/>
    <property type="match status" value="1"/>
</dbReference>
<evidence type="ECO:0000256" key="1">
    <source>
        <dbReference type="ARBA" id="ARBA00022614"/>
    </source>
</evidence>